<name>A0A2S7KCH7_9FLAO</name>
<dbReference type="Proteomes" id="UP000238314">
    <property type="component" value="Unassembled WGS sequence"/>
</dbReference>
<proteinExistence type="predicted"/>
<dbReference type="EMBL" id="MUGO01000022">
    <property type="protein sequence ID" value="PQA90761.1"/>
    <property type="molecule type" value="Genomic_DNA"/>
</dbReference>
<reference evidence="1 2" key="1">
    <citation type="submission" date="2016-11" db="EMBL/GenBank/DDBJ databases">
        <title>Whole genomes of Flavobacteriaceae.</title>
        <authorList>
            <person name="Stine C."/>
            <person name="Li C."/>
            <person name="Tadesse D."/>
        </authorList>
    </citation>
    <scope>NUCLEOTIDE SEQUENCE [LARGE SCALE GENOMIC DNA]</scope>
    <source>
        <strain evidence="1 2">DSM 21068</strain>
    </source>
</reference>
<dbReference type="AlphaFoldDB" id="A0A2S7KCH7"/>
<gene>
    <name evidence="1" type="ORF">B0A70_13515</name>
</gene>
<accession>A0A2S7KCH7</accession>
<sequence length="69" mass="7763">MKFAPFRAGVNKFHGQNFVLEISCKSKIFTPTLKGGFLIRKLCLLSNVFVKISNHELKFAPFRAGGTNF</sequence>
<comment type="caution">
    <text evidence="1">The sequence shown here is derived from an EMBL/GenBank/DDBJ whole genome shotgun (WGS) entry which is preliminary data.</text>
</comment>
<evidence type="ECO:0000313" key="2">
    <source>
        <dbReference type="Proteomes" id="UP000238314"/>
    </source>
</evidence>
<evidence type="ECO:0000313" key="1">
    <source>
        <dbReference type="EMBL" id="PQA90761.1"/>
    </source>
</evidence>
<organism evidence="1 2">
    <name type="scientific">Chryseobacterium piscicola</name>
    <dbReference type="NCBI Taxonomy" id="551459"/>
    <lineage>
        <taxon>Bacteria</taxon>
        <taxon>Pseudomonadati</taxon>
        <taxon>Bacteroidota</taxon>
        <taxon>Flavobacteriia</taxon>
        <taxon>Flavobacteriales</taxon>
        <taxon>Weeksellaceae</taxon>
        <taxon>Chryseobacterium group</taxon>
        <taxon>Chryseobacterium</taxon>
    </lineage>
</organism>
<keyword evidence="2" id="KW-1185">Reference proteome</keyword>
<protein>
    <submittedName>
        <fullName evidence="1">Uncharacterized protein</fullName>
    </submittedName>
</protein>